<dbReference type="InterPro" id="IPR025452">
    <property type="entry name" value="DUF4218"/>
</dbReference>
<feature type="region of interest" description="Disordered" evidence="1">
    <location>
        <begin position="399"/>
        <end position="419"/>
    </location>
</feature>
<proteinExistence type="predicted"/>
<evidence type="ECO:0000313" key="3">
    <source>
        <dbReference type="EMBL" id="GER32814.1"/>
    </source>
</evidence>
<evidence type="ECO:0000313" key="4">
    <source>
        <dbReference type="Proteomes" id="UP000325081"/>
    </source>
</evidence>
<dbReference type="PANTHER" id="PTHR48258">
    <property type="entry name" value="DUF4218 DOMAIN-CONTAINING PROTEIN-RELATED"/>
    <property type="match status" value="1"/>
</dbReference>
<keyword evidence="4" id="KW-1185">Reference proteome</keyword>
<protein>
    <submittedName>
        <fullName evidence="3">Transposon protein</fullName>
    </submittedName>
</protein>
<name>A0A5A7PJA8_STRAF</name>
<evidence type="ECO:0000256" key="1">
    <source>
        <dbReference type="SAM" id="MobiDB-lite"/>
    </source>
</evidence>
<gene>
    <name evidence="3" type="ORF">STAS_08905</name>
</gene>
<organism evidence="3 4">
    <name type="scientific">Striga asiatica</name>
    <name type="common">Asiatic witchweed</name>
    <name type="synonym">Buchnera asiatica</name>
    <dbReference type="NCBI Taxonomy" id="4170"/>
    <lineage>
        <taxon>Eukaryota</taxon>
        <taxon>Viridiplantae</taxon>
        <taxon>Streptophyta</taxon>
        <taxon>Embryophyta</taxon>
        <taxon>Tracheophyta</taxon>
        <taxon>Spermatophyta</taxon>
        <taxon>Magnoliopsida</taxon>
        <taxon>eudicotyledons</taxon>
        <taxon>Gunneridae</taxon>
        <taxon>Pentapetalae</taxon>
        <taxon>asterids</taxon>
        <taxon>lamiids</taxon>
        <taxon>Lamiales</taxon>
        <taxon>Orobanchaceae</taxon>
        <taxon>Buchnereae</taxon>
        <taxon>Striga</taxon>
    </lineage>
</organism>
<evidence type="ECO:0000259" key="2">
    <source>
        <dbReference type="Pfam" id="PF13960"/>
    </source>
</evidence>
<sequence>MDDPHKSKDTPNSRRDLMNMNIRPELHLYSDKGKIMKPRARYTLRPTKRIAFCNWNRSVRFPDGFASNLRRCVPPNEGRLTGLKSHDCHVIMQRLLPVAARAYLDKDISDAIIELCNFFKKMCAKSLNVSDLISAQSDVIMILCKLQRIFPPAFFDVMVHLVMHLPEEAILGGPEHLRWMFSTERYLKELKECVRNPAKPEGSIAEAYISKEAITFCARYFNDVETKFNRPQRNPICDVMAQLSVFRSQCIPIGGRMSVALDPEKHKHSQFYILNNCPEIDSFVQEHKQELMESGFTDLEFQHRQRFSDWFYKKWRRVLAVRLLRSVSQFGDFFLKHLFTYFCLFMPPNLIIESAQLTSPDTVVDERAIMREVFGTRRGHECGFGRILKGSKSSAIHDIPESSITSNTARKETQGATPNAESYANLLKETLARLKAKVGIDVDEEEETDAQFTHHENESEQC</sequence>
<dbReference type="AlphaFoldDB" id="A0A5A7PJA8"/>
<reference evidence="4" key="1">
    <citation type="journal article" date="2019" name="Curr. Biol.">
        <title>Genome Sequence of Striga asiatica Provides Insight into the Evolution of Plant Parasitism.</title>
        <authorList>
            <person name="Yoshida S."/>
            <person name="Kim S."/>
            <person name="Wafula E.K."/>
            <person name="Tanskanen J."/>
            <person name="Kim Y.M."/>
            <person name="Honaas L."/>
            <person name="Yang Z."/>
            <person name="Spallek T."/>
            <person name="Conn C.E."/>
            <person name="Ichihashi Y."/>
            <person name="Cheong K."/>
            <person name="Cui S."/>
            <person name="Der J.P."/>
            <person name="Gundlach H."/>
            <person name="Jiao Y."/>
            <person name="Hori C."/>
            <person name="Ishida J.K."/>
            <person name="Kasahara H."/>
            <person name="Kiba T."/>
            <person name="Kim M.S."/>
            <person name="Koo N."/>
            <person name="Laohavisit A."/>
            <person name="Lee Y.H."/>
            <person name="Lumba S."/>
            <person name="McCourt P."/>
            <person name="Mortimer J.C."/>
            <person name="Mutuku J.M."/>
            <person name="Nomura T."/>
            <person name="Sasaki-Sekimoto Y."/>
            <person name="Seto Y."/>
            <person name="Wang Y."/>
            <person name="Wakatake T."/>
            <person name="Sakakibara H."/>
            <person name="Demura T."/>
            <person name="Yamaguchi S."/>
            <person name="Yoneyama K."/>
            <person name="Manabe R.I."/>
            <person name="Nelson D.C."/>
            <person name="Schulman A.H."/>
            <person name="Timko M.P."/>
            <person name="dePamphilis C.W."/>
            <person name="Choi D."/>
            <person name="Shirasu K."/>
        </authorList>
    </citation>
    <scope>NUCLEOTIDE SEQUENCE [LARGE SCALE GENOMIC DNA]</scope>
    <source>
        <strain evidence="4">cv. UVA1</strain>
    </source>
</reference>
<feature type="compositionally biased region" description="Polar residues" evidence="1">
    <location>
        <begin position="402"/>
        <end position="419"/>
    </location>
</feature>
<dbReference type="OrthoDB" id="1726731at2759"/>
<dbReference type="Proteomes" id="UP000325081">
    <property type="component" value="Unassembled WGS sequence"/>
</dbReference>
<feature type="domain" description="DUF4218" evidence="2">
    <location>
        <begin position="122"/>
        <end position="234"/>
    </location>
</feature>
<dbReference type="Pfam" id="PF13960">
    <property type="entry name" value="DUF4218"/>
    <property type="match status" value="1"/>
</dbReference>
<accession>A0A5A7PJA8</accession>
<dbReference type="EMBL" id="BKCP01004628">
    <property type="protein sequence ID" value="GER32814.1"/>
    <property type="molecule type" value="Genomic_DNA"/>
</dbReference>
<comment type="caution">
    <text evidence="3">The sequence shown here is derived from an EMBL/GenBank/DDBJ whole genome shotgun (WGS) entry which is preliminary data.</text>
</comment>